<dbReference type="EMBL" id="JAFEMO010000008">
    <property type="protein sequence ID" value="KAH7566923.1"/>
    <property type="molecule type" value="Genomic_DNA"/>
</dbReference>
<name>A0ABQ8HRH7_9ROSI</name>
<organism evidence="2 3">
    <name type="scientific">Xanthoceras sorbifolium</name>
    <dbReference type="NCBI Taxonomy" id="99658"/>
    <lineage>
        <taxon>Eukaryota</taxon>
        <taxon>Viridiplantae</taxon>
        <taxon>Streptophyta</taxon>
        <taxon>Embryophyta</taxon>
        <taxon>Tracheophyta</taxon>
        <taxon>Spermatophyta</taxon>
        <taxon>Magnoliopsida</taxon>
        <taxon>eudicotyledons</taxon>
        <taxon>Gunneridae</taxon>
        <taxon>Pentapetalae</taxon>
        <taxon>rosids</taxon>
        <taxon>malvids</taxon>
        <taxon>Sapindales</taxon>
        <taxon>Sapindaceae</taxon>
        <taxon>Xanthoceroideae</taxon>
        <taxon>Xanthoceras</taxon>
    </lineage>
</organism>
<evidence type="ECO:0000313" key="3">
    <source>
        <dbReference type="Proteomes" id="UP000827721"/>
    </source>
</evidence>
<reference evidence="2 3" key="1">
    <citation type="submission" date="2021-02" db="EMBL/GenBank/DDBJ databases">
        <title>Plant Genome Project.</title>
        <authorList>
            <person name="Zhang R.-G."/>
        </authorList>
    </citation>
    <scope>NUCLEOTIDE SEQUENCE [LARGE SCALE GENOMIC DNA]</scope>
    <source>
        <tissue evidence="2">Leaves</tissue>
    </source>
</reference>
<proteinExistence type="predicted"/>
<protein>
    <recommendedName>
        <fullName evidence="1">RNase H type-1 domain-containing protein</fullName>
    </recommendedName>
</protein>
<gene>
    <name evidence="2" type="ORF">JRO89_XS08G0254200</name>
</gene>
<dbReference type="InterPro" id="IPR002156">
    <property type="entry name" value="RNaseH_domain"/>
</dbReference>
<dbReference type="Proteomes" id="UP000827721">
    <property type="component" value="Unassembled WGS sequence"/>
</dbReference>
<accession>A0ABQ8HRH7</accession>
<keyword evidence="3" id="KW-1185">Reference proteome</keyword>
<feature type="domain" description="RNase H type-1" evidence="1">
    <location>
        <begin position="27"/>
        <end position="113"/>
    </location>
</feature>
<comment type="caution">
    <text evidence="2">The sequence shown here is derived from an EMBL/GenBank/DDBJ whole genome shotgun (WGS) entry which is preliminary data.</text>
</comment>
<dbReference type="Pfam" id="PF13456">
    <property type="entry name" value="RVT_3"/>
    <property type="match status" value="1"/>
</dbReference>
<evidence type="ECO:0000259" key="1">
    <source>
        <dbReference type="Pfam" id="PF13456"/>
    </source>
</evidence>
<evidence type="ECO:0000313" key="2">
    <source>
        <dbReference type="EMBL" id="KAH7566923.1"/>
    </source>
</evidence>
<sequence>MLQWAMKYLEKFQGISRLLQPVTISKPTVSSFSVELGEYLALRKGLLLAKKLGLSVKVAEVDICNVVCRINYIISLYRDARFIVYDIKALYKEVDVCKYHYICSLGNDFAHNLV</sequence>